<feature type="domain" description="DUF6570" evidence="5">
    <location>
        <begin position="623"/>
        <end position="766"/>
    </location>
</feature>
<feature type="compositionally biased region" description="Basic and acidic residues" evidence="2">
    <location>
        <begin position="2324"/>
        <end position="2339"/>
    </location>
</feature>
<dbReference type="GO" id="GO:0000723">
    <property type="term" value="P:telomere maintenance"/>
    <property type="evidence" value="ECO:0007669"/>
    <property type="project" value="InterPro"/>
</dbReference>
<dbReference type="InterPro" id="IPR027417">
    <property type="entry name" value="P-loop_NTPase"/>
</dbReference>
<keyword evidence="1" id="KW-0233">DNA recombination</keyword>
<evidence type="ECO:0000256" key="2">
    <source>
        <dbReference type="SAM" id="MobiDB-lite"/>
    </source>
</evidence>
<feature type="compositionally biased region" description="Low complexity" evidence="2">
    <location>
        <begin position="2406"/>
        <end position="2419"/>
    </location>
</feature>
<dbReference type="InterPro" id="IPR051055">
    <property type="entry name" value="PIF1_helicase"/>
</dbReference>
<dbReference type="InterPro" id="IPR025476">
    <property type="entry name" value="Helitron_helicase-like"/>
</dbReference>
<feature type="compositionally biased region" description="Basic and acidic residues" evidence="2">
    <location>
        <begin position="2961"/>
        <end position="2971"/>
    </location>
</feature>
<sequence>MNARRVTSCGLWSRPMDSIWPRHPSCDYGFISWGLPFFLSASPLFFFFLYSAFFCLCFLSMTAFLNGRSVSVSYDVSLATSTVSSPNFCQNASSLVSVNTPHGVFTCSLNFAVASGSPSDVVLGLDWSAFYREYLINEGVHVMQSVPSTYLRRYSSSPVHEPDLMHTSQLLPSPSCQRPQSCVPSSMNSALSASLSENHTIINNLNASCSGSFHGPNFDILKKLLLDNDSVIYSTAYGLYDLLESHGISCQGLTVHAAQQSLLHHLIGGLCACSSSRACRAVAGSLTVVELNYMICSELIDSASALSLVQSKAICHGLGFSFDVGSDEHHLQQVVDSLTAWREFSASSSSQSLHSSVEALSRLSKPRLLSLAAAHGLSLFGTRDDLRLAIVQHIFSANCFATASITRPPACLDMEDSVPYSNMEDEHKLRLLQQLSPHIRLTSLRRVFKANDIPFTMDMSLGQLKRSLKRFLASKTRGKSTPTFVSEQLSWPQLVPTSVKEKVQNMFLDATSSERLAHGTCASCAEDCLLSDCQRFPLSAIDVTLLRRPDYDFLFSNDFAPGEDNEMDSPRWLHPHTVPPNMPYSEGPLAHVLLDKAGVEDRTGCSDDISLRLCDDCSSSLLRGKTPALSIANRNLLGELPPELQDLTPIEESMIARCRAQCWIVQLKDEDSDTSVPNAQRGMRGHVIIYPQDPSVVAEILPPKIEDILAPICVLFVGSAPPSEEWLRTKAKPLAVRANKIRQALIWLKAHNYLYSHIVIDHDRINALPENGILPFHVEHVLPSHAQDSVTSRYDGSELEADISDRNRSVSNDDMIFHNVVIADVNGHASSNELRAAAVRHVKKGKGYVELPRGCQPANEFHNPQLFPKMYPTLFPYGIGGFEDSKRASPISLKRHVKHLLALADRRFQVHNSFMFTAFNILQRRAVLLHTSIRVKRARFNSVANSLASVSAEAIHIVAERVSRGDLKTANSDEERQVLRLMQEVRVVNSHVPGSSSARTAMRNEIRALTMSKGSPSFYLTVNPADVYNPIVKFLAGAEINIDQLLPEQVPNYWEQSLLVAKNPVVAAKFFNIYMKAFISTLLGVDPSCPTENGTSGVFGIVNGYYGCVEAQGRGTLHCHMLVWLKGSLNPDVLKKTALENEDFKARLVSFLEDSIASSVPDELVPDVDLPTSSNHPCSERMSTNANPHIRRKHLRILVERCQRHKHNDTCWKYWKGPPHPKECRFDLDPKKIQPTTTIDPETGEIDLRRLDGMVNNFNATIIECIRCNMDIKFIGSGASAKAIVYYITDYISKSQLKTHVAYAALELAIQKLGAFNPLDDEKTCRAKRMLQKCAHAMISHQELSAQQVASYLMDFEDHFTSHEYRRLYWTAFEAFINKQDPSPECYSTDAPSPASDDSSAQTAPEIPDNDTELEDVPTPIDDVEEASNEHASNDEQLDEISISIDENGEVTSQASQLNDYIAREDSLQPLSLWEFAARADKVKGRASGFDAESYEEFVDFDGTEHVQLSVAQRLDQALQSTSKKRPTYSFTAQHEQCTTHMLRIRQPASAFIPVPVGSIPRRDREPLYPRYCRLMLIMFKPWKAACDLREHNESWADAFHRFRETTSCQHKYMSIIHNMQLMHECKDHRDEHIASRKNRKPLFSIAPELTNEDRYSLDDDTLTENISEADILHHLQLVDASHSLAQQSMSNNATACVNYATIAGLFDVNIPQNIAQEQIEAATEELQPTESSPLEDEWKTAYQRRRNRWKMRTTESVNDTHSPMNSNTYVCSIQDGSAFRNAQTGNSETPLSRIVPGNVSTPTEDNINADDVSKTWTLNDEQDRAFKLITNHSLQQNTDEPLRMYIAGPAGTGKTRIINAVKDFFEKKQQARRFRLASYMGIAARNIAGMTLHAALSLGQNQRSNENSKTHRDLIAMWEGVDYLFIDEVSMISCQFLTRISDALSIAKGNSAPFGGINIIFAGDFAQLPPVKETRLYAKLKPTTPSSTPYAQKAALGRALWLSVDTVVILKTPQRQKGSSNEEFVNLLSRLREGKCTNRDFNLLNTRVIDSETYPPLSTTPWKHAPLIVYDNGTKDAINAHAAYAFARESGKCLHWYYANDKRRGVSITDENLTRHLLTYHSGKTNQRLGRIPLVIGMPVIVAQNFDVEGGIVNGSRGTLSRIRFRINESNERTLVSVIVNIPDSSDEAMPHLQSHDLPVLPDAVDIKFQHPYNHSTCNIRRHQVPVLPAFAMTCHRAQGQSMPRVIVDLQACTGTEAPYVMVSRATSLQGLLILRPFEKKKITCCQSEDARNETERLWKLSLQTIINTGNENSAQAARRRLHECTRHNSDSSPKDTTPRSNWLVRQSLVHEHTPSPVLSPSNVSYANGDEQSARKYIQNNVLSPADTMSSSYQLTRQPLVQEHTSSPDPSPSSSSNTDDSEHRLTRQPLEHTSSPDSSSSSPSNTDNSEHISVLHFQLHRLVHSQNVSSNNAPNSASSGTLSGHNEHTPNDARIRRQPLLYRPAVRGELVKLSSPFQTLLRSLLSWQHLPRTQKETKSSSLVSLNRHPFRHRLKLRNSSSTTQPFFPPYLFPTSTMNSSFDSKCFPERLSSGLYKRLSDQIINAKSSALANAEYKETFHRDTTDWLKNFNYVDAGGRRFMPLVFGEVVSSALGTKMSAKGTFFTGGNDPKFITDETKVKDVIVLGRPTCATKNLAIQFNNQIAALNEVFQDDEKRYAGCNEGWNPKEWVRSSGTEDRKADMLVLTMLPKYTTSNDKAPKDSTKPRLKRQALDDDSDDLPDAEAGGAPGAPSGDGGSLTAPPVAPPNVEPKVGDLYDPRLLPDYGGDLFHHKQSKLIQLDVQNIDEKIVFPWDMYDELRPGTLVIAKTSLHCFWIGQKDGSMKQFYQINAHSIKILGKSDLAMEIPSIPDAPRTTKRKATDPPSHEGDDEAIFSSFSPKKLRQDTTMDPGSSGIPNATSDRLKSAADPKGKTKVPSTTQEQRQLWDSLRRARGGIVGSLALRLFLHHQPTTWVPNDLNLVAPRNHLYHINRFLLLKGFIKHRKPNLYPSTIRAHYAYIRRPTNNTPGYRLITLSETSSSKSVVYSLGDAPSTALMGIVTPSTLLCLYTDLLARRICVNANSRTLPLAMILTLNQRKLISVRSMGDRRIGMQ</sequence>
<dbReference type="InParanoid" id="A0A369JJ64"/>
<gene>
    <name evidence="6" type="ORF">Hypma_012444</name>
</gene>
<evidence type="ECO:0000259" key="3">
    <source>
        <dbReference type="Pfam" id="PF05970"/>
    </source>
</evidence>
<feature type="compositionally biased region" description="Basic and acidic residues" evidence="2">
    <location>
        <begin position="2486"/>
        <end position="2495"/>
    </location>
</feature>
<dbReference type="PANTHER" id="PTHR47642:SF6">
    <property type="entry name" value="ATP-DEPENDENT DNA HELICASE"/>
    <property type="match status" value="1"/>
</dbReference>
<keyword evidence="1" id="KW-0347">Helicase</keyword>
<dbReference type="GO" id="GO:0016887">
    <property type="term" value="F:ATP hydrolysis activity"/>
    <property type="evidence" value="ECO:0007669"/>
    <property type="project" value="RHEA"/>
</dbReference>
<feature type="region of interest" description="Disordered" evidence="2">
    <location>
        <begin position="2313"/>
        <end position="2342"/>
    </location>
</feature>
<dbReference type="Gene3D" id="3.40.50.300">
    <property type="entry name" value="P-loop containing nucleotide triphosphate hydrolases"/>
    <property type="match status" value="1"/>
</dbReference>
<dbReference type="GO" id="GO:0043139">
    <property type="term" value="F:5'-3' DNA helicase activity"/>
    <property type="evidence" value="ECO:0007669"/>
    <property type="project" value="UniProtKB-EC"/>
</dbReference>
<feature type="region of interest" description="Disordered" evidence="2">
    <location>
        <begin position="2752"/>
        <end position="2816"/>
    </location>
</feature>
<keyword evidence="1" id="KW-0227">DNA damage</keyword>
<dbReference type="CDD" id="cd18809">
    <property type="entry name" value="SF1_C_RecD"/>
    <property type="match status" value="1"/>
</dbReference>
<feature type="compositionally biased region" description="Polar residues" evidence="2">
    <location>
        <begin position="2945"/>
        <end position="2960"/>
    </location>
</feature>
<feature type="region of interest" description="Disordered" evidence="2">
    <location>
        <begin position="2468"/>
        <end position="2495"/>
    </location>
</feature>
<evidence type="ECO:0000259" key="4">
    <source>
        <dbReference type="Pfam" id="PF14214"/>
    </source>
</evidence>
<keyword evidence="7" id="KW-1185">Reference proteome</keyword>
<feature type="compositionally biased region" description="Gly residues" evidence="2">
    <location>
        <begin position="2787"/>
        <end position="2797"/>
    </location>
</feature>
<comment type="catalytic activity">
    <reaction evidence="1">
        <text>ATP + H2O = ADP + phosphate + H(+)</text>
        <dbReference type="Rhea" id="RHEA:13065"/>
        <dbReference type="ChEBI" id="CHEBI:15377"/>
        <dbReference type="ChEBI" id="CHEBI:15378"/>
        <dbReference type="ChEBI" id="CHEBI:30616"/>
        <dbReference type="ChEBI" id="CHEBI:43474"/>
        <dbReference type="ChEBI" id="CHEBI:456216"/>
        <dbReference type="EC" id="5.6.2.3"/>
    </reaction>
</comment>
<dbReference type="Proteomes" id="UP000076154">
    <property type="component" value="Unassembled WGS sequence"/>
</dbReference>
<organism evidence="6 7">
    <name type="scientific">Hypsizygus marmoreus</name>
    <name type="common">White beech mushroom</name>
    <name type="synonym">Agaricus marmoreus</name>
    <dbReference type="NCBI Taxonomy" id="39966"/>
    <lineage>
        <taxon>Eukaryota</taxon>
        <taxon>Fungi</taxon>
        <taxon>Dikarya</taxon>
        <taxon>Basidiomycota</taxon>
        <taxon>Agaricomycotina</taxon>
        <taxon>Agaricomycetes</taxon>
        <taxon>Agaricomycetidae</taxon>
        <taxon>Agaricales</taxon>
        <taxon>Tricholomatineae</taxon>
        <taxon>Lyophyllaceae</taxon>
        <taxon>Hypsizygus</taxon>
    </lineage>
</organism>
<comment type="cofactor">
    <cofactor evidence="1">
        <name>Mg(2+)</name>
        <dbReference type="ChEBI" id="CHEBI:18420"/>
    </cofactor>
</comment>
<feature type="compositionally biased region" description="Low complexity" evidence="2">
    <location>
        <begin position="2468"/>
        <end position="2480"/>
    </location>
</feature>
<feature type="region of interest" description="Disordered" evidence="2">
    <location>
        <begin position="2907"/>
        <end position="2984"/>
    </location>
</feature>
<accession>A0A369JJ64</accession>
<comment type="similarity">
    <text evidence="1">Belongs to the helicase family.</text>
</comment>
<dbReference type="InterPro" id="IPR046700">
    <property type="entry name" value="DUF6570"/>
</dbReference>
<dbReference type="STRING" id="39966.A0A369JJ64"/>
<keyword evidence="1" id="KW-0378">Hydrolase</keyword>
<protein>
    <recommendedName>
        <fullName evidence="1">ATP-dependent DNA helicase</fullName>
        <ecNumber evidence="1">5.6.2.3</ecNumber>
    </recommendedName>
</protein>
<evidence type="ECO:0000313" key="6">
    <source>
        <dbReference type="EMBL" id="RDB20445.1"/>
    </source>
</evidence>
<comment type="caution">
    <text evidence="6">The sequence shown here is derived from an EMBL/GenBank/DDBJ whole genome shotgun (WGS) entry which is preliminary data.</text>
</comment>
<evidence type="ECO:0000259" key="5">
    <source>
        <dbReference type="Pfam" id="PF20209"/>
    </source>
</evidence>
<keyword evidence="1" id="KW-0234">DNA repair</keyword>
<feature type="compositionally biased region" description="Acidic residues" evidence="2">
    <location>
        <begin position="1408"/>
        <end position="1417"/>
    </location>
</feature>
<dbReference type="PANTHER" id="PTHR47642">
    <property type="entry name" value="ATP-DEPENDENT DNA HELICASE"/>
    <property type="match status" value="1"/>
</dbReference>
<keyword evidence="1" id="KW-0067">ATP-binding</keyword>
<reference evidence="6" key="1">
    <citation type="submission" date="2018-04" db="EMBL/GenBank/DDBJ databases">
        <title>Whole genome sequencing of Hypsizygus marmoreus.</title>
        <authorList>
            <person name="Choi I.-G."/>
            <person name="Min B."/>
            <person name="Kim J.-G."/>
            <person name="Kim S."/>
            <person name="Oh Y.-L."/>
            <person name="Kong W.-S."/>
            <person name="Park H."/>
            <person name="Jeong J."/>
            <person name="Song E.-S."/>
        </authorList>
    </citation>
    <scope>NUCLEOTIDE SEQUENCE [LARGE SCALE GENOMIC DNA]</scope>
    <source>
        <strain evidence="6">51987-8</strain>
    </source>
</reference>
<dbReference type="EC" id="5.6.2.3" evidence="1"/>
<dbReference type="Pfam" id="PF14214">
    <property type="entry name" value="Helitron_like_N"/>
    <property type="match status" value="1"/>
</dbReference>
<feature type="compositionally biased region" description="Low complexity" evidence="2">
    <location>
        <begin position="2434"/>
        <end position="2448"/>
    </location>
</feature>
<dbReference type="GO" id="GO:0006310">
    <property type="term" value="P:DNA recombination"/>
    <property type="evidence" value="ECO:0007669"/>
    <property type="project" value="UniProtKB-KW"/>
</dbReference>
<feature type="region of interest" description="Disordered" evidence="2">
    <location>
        <begin position="2401"/>
        <end position="2450"/>
    </location>
</feature>
<proteinExistence type="inferred from homology"/>
<feature type="region of interest" description="Disordered" evidence="2">
    <location>
        <begin position="1384"/>
        <end position="1417"/>
    </location>
</feature>
<dbReference type="GO" id="GO:0005524">
    <property type="term" value="F:ATP binding"/>
    <property type="evidence" value="ECO:0007669"/>
    <property type="project" value="UniProtKB-KW"/>
</dbReference>
<dbReference type="OrthoDB" id="10007484at2759"/>
<dbReference type="Pfam" id="PF20209">
    <property type="entry name" value="DUF6570"/>
    <property type="match status" value="1"/>
</dbReference>
<keyword evidence="1" id="KW-0547">Nucleotide-binding</keyword>
<name>A0A369JJ64_HYPMA</name>
<dbReference type="GO" id="GO:0006281">
    <property type="term" value="P:DNA repair"/>
    <property type="evidence" value="ECO:0007669"/>
    <property type="project" value="UniProtKB-KW"/>
</dbReference>
<evidence type="ECO:0000313" key="7">
    <source>
        <dbReference type="Proteomes" id="UP000076154"/>
    </source>
</evidence>
<dbReference type="Pfam" id="PF05970">
    <property type="entry name" value="PIF1"/>
    <property type="match status" value="1"/>
</dbReference>
<feature type="domain" description="Helitron helicase-like" evidence="4">
    <location>
        <begin position="896"/>
        <end position="1123"/>
    </location>
</feature>
<feature type="compositionally biased region" description="Low complexity" evidence="2">
    <location>
        <begin position="1388"/>
        <end position="1405"/>
    </location>
</feature>
<dbReference type="InterPro" id="IPR010285">
    <property type="entry name" value="DNA_helicase_pif1-like_DEAD"/>
</dbReference>
<dbReference type="EMBL" id="LUEZ02000062">
    <property type="protein sequence ID" value="RDB20445.1"/>
    <property type="molecule type" value="Genomic_DNA"/>
</dbReference>
<feature type="region of interest" description="Disordered" evidence="2">
    <location>
        <begin position="1783"/>
        <end position="1807"/>
    </location>
</feature>
<evidence type="ECO:0000256" key="1">
    <source>
        <dbReference type="RuleBase" id="RU363044"/>
    </source>
</evidence>
<feature type="domain" description="DNA helicase Pif1-like DEAD-box helicase" evidence="3">
    <location>
        <begin position="1819"/>
        <end position="2040"/>
    </location>
</feature>
<feature type="compositionally biased region" description="Polar residues" evidence="2">
    <location>
        <begin position="2975"/>
        <end position="2984"/>
    </location>
</feature>
<dbReference type="SUPFAM" id="SSF52540">
    <property type="entry name" value="P-loop containing nucleoside triphosphate hydrolases"/>
    <property type="match status" value="2"/>
</dbReference>